<reference evidence="3 4" key="1">
    <citation type="submission" date="2016-03" db="EMBL/GenBank/DDBJ databases">
        <title>Trachymyrmex septentrionalis WGS genome.</title>
        <authorList>
            <person name="Nygaard S."/>
            <person name="Hu H."/>
            <person name="Boomsma J."/>
            <person name="Zhang G."/>
        </authorList>
    </citation>
    <scope>NUCLEOTIDE SEQUENCE [LARGE SCALE GENOMIC DNA]</scope>
    <source>
        <strain evidence="3">Tsep2-gDNA-1</strain>
        <tissue evidence="3">Whole body</tissue>
    </source>
</reference>
<feature type="domain" description="DDE-1" evidence="2">
    <location>
        <begin position="132"/>
        <end position="209"/>
    </location>
</feature>
<evidence type="ECO:0000259" key="2">
    <source>
        <dbReference type="Pfam" id="PF03184"/>
    </source>
</evidence>
<dbReference type="InterPro" id="IPR004875">
    <property type="entry name" value="DDE_SF_endonuclease_dom"/>
</dbReference>
<evidence type="ECO:0000313" key="3">
    <source>
        <dbReference type="EMBL" id="KYN42561.1"/>
    </source>
</evidence>
<evidence type="ECO:0000256" key="1">
    <source>
        <dbReference type="SAM" id="MobiDB-lite"/>
    </source>
</evidence>
<name>A0A151JZP8_9HYME</name>
<keyword evidence="4" id="KW-1185">Reference proteome</keyword>
<proteinExistence type="predicted"/>
<evidence type="ECO:0000313" key="4">
    <source>
        <dbReference type="Proteomes" id="UP000078541"/>
    </source>
</evidence>
<organism evidence="3 4">
    <name type="scientific">Trachymyrmex septentrionalis</name>
    <dbReference type="NCBI Taxonomy" id="34720"/>
    <lineage>
        <taxon>Eukaryota</taxon>
        <taxon>Metazoa</taxon>
        <taxon>Ecdysozoa</taxon>
        <taxon>Arthropoda</taxon>
        <taxon>Hexapoda</taxon>
        <taxon>Insecta</taxon>
        <taxon>Pterygota</taxon>
        <taxon>Neoptera</taxon>
        <taxon>Endopterygota</taxon>
        <taxon>Hymenoptera</taxon>
        <taxon>Apocrita</taxon>
        <taxon>Aculeata</taxon>
        <taxon>Formicoidea</taxon>
        <taxon>Formicidae</taxon>
        <taxon>Myrmicinae</taxon>
        <taxon>Trachymyrmex</taxon>
    </lineage>
</organism>
<sequence length="213" mass="23967">MVNNESCLRHIALYPISQPISLILILDWPRQHTCALHSAPLTRQYKKRDPPRGTAVSSQKSVVSSQKSEVSSQKSVVSSQKSEISSQQSETTTVQNSGKIIAEKDSKAVCKVTSTEKGILISTCYIILSVQHFIKFSYSTEDNPLLLIYDNHESYISLDVFELAKANGVHILTLPPRSIHRMQPLDVGLYSPFQKFYNTAIDSWMMSHPRKTE</sequence>
<dbReference type="EMBL" id="KQ981337">
    <property type="protein sequence ID" value="KYN42561.1"/>
    <property type="molecule type" value="Genomic_DNA"/>
</dbReference>
<protein>
    <recommendedName>
        <fullName evidence="2">DDE-1 domain-containing protein</fullName>
    </recommendedName>
</protein>
<dbReference type="Proteomes" id="UP000078541">
    <property type="component" value="Unassembled WGS sequence"/>
</dbReference>
<dbReference type="STRING" id="34720.A0A151JZP8"/>
<dbReference type="AlphaFoldDB" id="A0A151JZP8"/>
<feature type="compositionally biased region" description="Low complexity" evidence="1">
    <location>
        <begin position="56"/>
        <end position="90"/>
    </location>
</feature>
<dbReference type="GO" id="GO:0003676">
    <property type="term" value="F:nucleic acid binding"/>
    <property type="evidence" value="ECO:0007669"/>
    <property type="project" value="InterPro"/>
</dbReference>
<accession>A0A151JZP8</accession>
<dbReference type="Pfam" id="PF03184">
    <property type="entry name" value="DDE_1"/>
    <property type="match status" value="1"/>
</dbReference>
<feature type="region of interest" description="Disordered" evidence="1">
    <location>
        <begin position="43"/>
        <end position="90"/>
    </location>
</feature>
<gene>
    <name evidence="3" type="ORF">ALC56_03020</name>
</gene>